<sequence length="272" mass="29319">MPILGLITIGQSPRVDLTPELKSWIPGVEIVERGALDGLEKTEIEEKFSPREGEIVLTSRLRDGSSVVMGHDHILPILQEAITSLEIGGSSREDPNVIHPPCDVILMACTGSFPKFSHRKPLLIPEDMMTLGLAALANTVALSTDSEDGTHQGVVGVLVPLPEQRNFADPNGKFKILTSMGKRLVVGDASPYPMGDPSREAFDQVEAGLVKAGRDLRTQGAQLIFADCMGYSSWMRRVLESASGVPVVLGRSIVARLTAELMDDGGNWTRPA</sequence>
<keyword evidence="2" id="KW-1185">Reference proteome</keyword>
<gene>
    <name evidence="1" type="ORF">V5O48_007781</name>
</gene>
<comment type="caution">
    <text evidence="1">The sequence shown here is derived from an EMBL/GenBank/DDBJ whole genome shotgun (WGS) entry which is preliminary data.</text>
</comment>
<evidence type="ECO:0000313" key="1">
    <source>
        <dbReference type="EMBL" id="KAL0574172.1"/>
    </source>
</evidence>
<dbReference type="InterPro" id="IPR010843">
    <property type="entry name" value="Uncharacterised_AroM"/>
</dbReference>
<organism evidence="1 2">
    <name type="scientific">Marasmius crinis-equi</name>
    <dbReference type="NCBI Taxonomy" id="585013"/>
    <lineage>
        <taxon>Eukaryota</taxon>
        <taxon>Fungi</taxon>
        <taxon>Dikarya</taxon>
        <taxon>Basidiomycota</taxon>
        <taxon>Agaricomycotina</taxon>
        <taxon>Agaricomycetes</taxon>
        <taxon>Agaricomycetidae</taxon>
        <taxon>Agaricales</taxon>
        <taxon>Marasmiineae</taxon>
        <taxon>Marasmiaceae</taxon>
        <taxon>Marasmius</taxon>
    </lineage>
</organism>
<evidence type="ECO:0000313" key="2">
    <source>
        <dbReference type="Proteomes" id="UP001465976"/>
    </source>
</evidence>
<reference evidence="1 2" key="1">
    <citation type="submission" date="2024-02" db="EMBL/GenBank/DDBJ databases">
        <title>A draft genome for the cacao thread blight pathogen Marasmius crinis-equi.</title>
        <authorList>
            <person name="Cohen S.P."/>
            <person name="Baruah I.K."/>
            <person name="Amoako-Attah I."/>
            <person name="Bukari Y."/>
            <person name="Meinhardt L.W."/>
            <person name="Bailey B.A."/>
        </authorList>
    </citation>
    <scope>NUCLEOTIDE SEQUENCE [LARGE SCALE GENOMIC DNA]</scope>
    <source>
        <strain evidence="1 2">GH-76</strain>
    </source>
</reference>
<dbReference type="Proteomes" id="UP001465976">
    <property type="component" value="Unassembled WGS sequence"/>
</dbReference>
<evidence type="ECO:0008006" key="3">
    <source>
        <dbReference type="Google" id="ProtNLM"/>
    </source>
</evidence>
<accession>A0ABR3FFT4</accession>
<dbReference type="Pfam" id="PF07302">
    <property type="entry name" value="AroM"/>
    <property type="match status" value="1"/>
</dbReference>
<protein>
    <recommendedName>
        <fullName evidence="3">AroM protein</fullName>
    </recommendedName>
</protein>
<dbReference type="EMBL" id="JBAHYK010000422">
    <property type="protein sequence ID" value="KAL0574172.1"/>
    <property type="molecule type" value="Genomic_DNA"/>
</dbReference>
<proteinExistence type="predicted"/>
<name>A0ABR3FFT4_9AGAR</name>